<name>A0A1G6V3I3_9PSEU</name>
<dbReference type="AlphaFoldDB" id="A0A1G6V3I3"/>
<gene>
    <name evidence="1" type="ORF">SAMN05216174_111201</name>
</gene>
<sequence length="84" mass="8852">MSIHDQAQQLAALADRVPTGQLQSLQTELTSILQQATSILGDTSSANTVQAAISQAQTLISDVGAVLEHARTEITNAAHHHLRG</sequence>
<reference evidence="2" key="1">
    <citation type="submission" date="2016-10" db="EMBL/GenBank/DDBJ databases">
        <authorList>
            <person name="Varghese N."/>
            <person name="Submissions S."/>
        </authorList>
    </citation>
    <scope>NUCLEOTIDE SEQUENCE [LARGE SCALE GENOMIC DNA]</scope>
    <source>
        <strain evidence="2">IBRC-M 10403</strain>
    </source>
</reference>
<keyword evidence="2" id="KW-1185">Reference proteome</keyword>
<protein>
    <submittedName>
        <fullName evidence="1">Uncharacterized protein</fullName>
    </submittedName>
</protein>
<proteinExistence type="predicted"/>
<dbReference type="EMBL" id="FMZZ01000011">
    <property type="protein sequence ID" value="SDD47495.1"/>
    <property type="molecule type" value="Genomic_DNA"/>
</dbReference>
<dbReference type="Proteomes" id="UP000199501">
    <property type="component" value="Unassembled WGS sequence"/>
</dbReference>
<accession>A0A1G6V3I3</accession>
<organism evidence="1 2">
    <name type="scientific">Actinokineospora iranica</name>
    <dbReference type="NCBI Taxonomy" id="1271860"/>
    <lineage>
        <taxon>Bacteria</taxon>
        <taxon>Bacillati</taxon>
        <taxon>Actinomycetota</taxon>
        <taxon>Actinomycetes</taxon>
        <taxon>Pseudonocardiales</taxon>
        <taxon>Pseudonocardiaceae</taxon>
        <taxon>Actinokineospora</taxon>
    </lineage>
</organism>
<evidence type="ECO:0000313" key="1">
    <source>
        <dbReference type="EMBL" id="SDD47495.1"/>
    </source>
</evidence>
<evidence type="ECO:0000313" key="2">
    <source>
        <dbReference type="Proteomes" id="UP000199501"/>
    </source>
</evidence>